<evidence type="ECO:0000313" key="3">
    <source>
        <dbReference type="Proteomes" id="UP001338309"/>
    </source>
</evidence>
<evidence type="ECO:0000256" key="1">
    <source>
        <dbReference type="SAM" id="SignalP"/>
    </source>
</evidence>
<protein>
    <submittedName>
        <fullName evidence="2">Uncharacterized protein</fullName>
    </submittedName>
</protein>
<dbReference type="Proteomes" id="UP001338309">
    <property type="component" value="Unassembled WGS sequence"/>
</dbReference>
<keyword evidence="1" id="KW-0732">Signal</keyword>
<name>A0ABQ6PVB2_9BACT</name>
<comment type="caution">
    <text evidence="2">The sequence shown here is derived from an EMBL/GenBank/DDBJ whole genome shotgun (WGS) entry which is preliminary data.</text>
</comment>
<feature type="signal peptide" evidence="1">
    <location>
        <begin position="1"/>
        <end position="18"/>
    </location>
</feature>
<sequence>MKIIILFICFFLHSIAWSQTLTDEDLKSRKIADSLINDHLQKEIKDKKHVLLLVDNEKMVIVIKNSDSFKEFYLNKNTGIINETILLPSDPIINKMFDKSIYKKGFTTFDSEFFKFGYEISSGSITYFVFKDEVGRRYGEAKLSVFIKPNPVDTDVYAYFVNRLMFYSNR</sequence>
<keyword evidence="3" id="KW-1185">Reference proteome</keyword>
<accession>A0ABQ6PVB2</accession>
<gene>
    <name evidence="2" type="ORF">Aconfl_43430</name>
</gene>
<dbReference type="EMBL" id="BTPD01000026">
    <property type="protein sequence ID" value="GMQ31698.1"/>
    <property type="molecule type" value="Genomic_DNA"/>
</dbReference>
<dbReference type="RefSeq" id="WP_338226492.1">
    <property type="nucleotide sequence ID" value="NZ_BTPD01000026.1"/>
</dbReference>
<proteinExistence type="predicted"/>
<feature type="chain" id="PRO_5046496078" evidence="1">
    <location>
        <begin position="19"/>
        <end position="170"/>
    </location>
</feature>
<organism evidence="2 3">
    <name type="scientific">Algoriphagus confluentis</name>
    <dbReference type="NCBI Taxonomy" id="1697556"/>
    <lineage>
        <taxon>Bacteria</taxon>
        <taxon>Pseudomonadati</taxon>
        <taxon>Bacteroidota</taxon>
        <taxon>Cytophagia</taxon>
        <taxon>Cytophagales</taxon>
        <taxon>Cyclobacteriaceae</taxon>
        <taxon>Algoriphagus</taxon>
    </lineage>
</organism>
<evidence type="ECO:0000313" key="2">
    <source>
        <dbReference type="EMBL" id="GMQ31698.1"/>
    </source>
</evidence>
<reference evidence="2 3" key="1">
    <citation type="submission" date="2023-08" db="EMBL/GenBank/DDBJ databases">
        <title>Draft genome sequence of Algoriphagus confluentis.</title>
        <authorList>
            <person name="Takatani N."/>
            <person name="Hosokawa M."/>
            <person name="Sawabe T."/>
        </authorList>
    </citation>
    <scope>NUCLEOTIDE SEQUENCE [LARGE SCALE GENOMIC DNA]</scope>
    <source>
        <strain evidence="2 3">NBRC 111222</strain>
    </source>
</reference>